<dbReference type="InterPro" id="IPR001296">
    <property type="entry name" value="Glyco_trans_1"/>
</dbReference>
<name>A0A2N6VLT2_9MICO</name>
<dbReference type="InterPro" id="IPR028098">
    <property type="entry name" value="Glyco_trans_4-like_N"/>
</dbReference>
<dbReference type="Pfam" id="PF00534">
    <property type="entry name" value="Glycos_transf_1"/>
    <property type="match status" value="1"/>
</dbReference>
<dbReference type="PANTHER" id="PTHR45947:SF3">
    <property type="entry name" value="SULFOQUINOVOSYL TRANSFERASE SQD2"/>
    <property type="match status" value="1"/>
</dbReference>
<dbReference type="EMBL" id="PNHK01000003">
    <property type="protein sequence ID" value="PMD05095.1"/>
    <property type="molecule type" value="Genomic_DNA"/>
</dbReference>
<comment type="caution">
    <text evidence="6">The sequence shown here is derived from an EMBL/GenBank/DDBJ whole genome shotgun (WGS) entry which is preliminary data.</text>
</comment>
<evidence type="ECO:0000313" key="6">
    <source>
        <dbReference type="EMBL" id="PMD05095.1"/>
    </source>
</evidence>
<sequence length="394" mass="42384">MRVAILSLHTSPLAQPGQGDAGGLNVYVTNTARVLCDLGHQVTIFTADPAWDGPGSVTRDQFEVRHLRVSATGKDDLPQHMTELAAQLARTPEYRDADWVWAHYWISAQTALMSNDSSASRKPVVVSFHTIGAVKNRDTGTSLEPAQRLEAEAQIARDAHLLVANTPLEARAMRELLDPNARIVVAQPGVNHKIFTPGETCETGEPGDARLPNAPASPHTLVCVGRMQYIKGTDIMMRALAELRQTGMNVRVEFLGGGSGGPDTQDFERLATELGVSDGVDITPPVPPHELVTWYRRADLVIVPSRSESFGFVAAEAAASGACVVASRVGGLPSVVVDGETGVLFEPGDHVGLARAITELLNDPDKRERMGQAGVLHAQSFTWDTCVRNVLNQL</sequence>
<keyword evidence="3" id="KW-0808">Transferase</keyword>
<feature type="domain" description="Glycosyltransferase subfamily 4-like N-terminal" evidence="5">
    <location>
        <begin position="22"/>
        <end position="188"/>
    </location>
</feature>
<dbReference type="InterPro" id="IPR050194">
    <property type="entry name" value="Glycosyltransferase_grp1"/>
</dbReference>
<protein>
    <recommendedName>
        <fullName evidence="1">D-inositol 3-phosphate glycosyltransferase</fullName>
    </recommendedName>
</protein>
<dbReference type="GO" id="GO:0016757">
    <property type="term" value="F:glycosyltransferase activity"/>
    <property type="evidence" value="ECO:0007669"/>
    <property type="project" value="UniProtKB-KW"/>
</dbReference>
<dbReference type="GO" id="GO:1901137">
    <property type="term" value="P:carbohydrate derivative biosynthetic process"/>
    <property type="evidence" value="ECO:0007669"/>
    <property type="project" value="UniProtKB-ARBA"/>
</dbReference>
<dbReference type="Proteomes" id="UP000235598">
    <property type="component" value="Unassembled WGS sequence"/>
</dbReference>
<organism evidence="6 7">
    <name type="scientific">Brevibacterium paucivorans</name>
    <dbReference type="NCBI Taxonomy" id="170994"/>
    <lineage>
        <taxon>Bacteria</taxon>
        <taxon>Bacillati</taxon>
        <taxon>Actinomycetota</taxon>
        <taxon>Actinomycetes</taxon>
        <taxon>Micrococcales</taxon>
        <taxon>Brevibacteriaceae</taxon>
        <taxon>Brevibacterium</taxon>
    </lineage>
</organism>
<reference evidence="6 7" key="1">
    <citation type="submission" date="2017-09" db="EMBL/GenBank/DDBJ databases">
        <title>Bacterial strain isolated from the female urinary microbiota.</title>
        <authorList>
            <person name="Thomas-White K."/>
            <person name="Kumar N."/>
            <person name="Forster S."/>
            <person name="Putonti C."/>
            <person name="Lawley T."/>
            <person name="Wolfe A.J."/>
        </authorList>
    </citation>
    <scope>NUCLEOTIDE SEQUENCE [LARGE SCALE GENOMIC DNA]</scope>
    <source>
        <strain evidence="6 7">UMB1301</strain>
    </source>
</reference>
<evidence type="ECO:0000256" key="3">
    <source>
        <dbReference type="ARBA" id="ARBA00022679"/>
    </source>
</evidence>
<evidence type="ECO:0000256" key="1">
    <source>
        <dbReference type="ARBA" id="ARBA00021292"/>
    </source>
</evidence>
<dbReference type="OrthoDB" id="9810929at2"/>
<feature type="domain" description="Glycosyl transferase family 1" evidence="4">
    <location>
        <begin position="215"/>
        <end position="374"/>
    </location>
</feature>
<accession>A0A2N6VLT2</accession>
<evidence type="ECO:0000313" key="7">
    <source>
        <dbReference type="Proteomes" id="UP000235598"/>
    </source>
</evidence>
<dbReference type="Pfam" id="PF13579">
    <property type="entry name" value="Glyco_trans_4_4"/>
    <property type="match status" value="1"/>
</dbReference>
<evidence type="ECO:0000256" key="2">
    <source>
        <dbReference type="ARBA" id="ARBA00022676"/>
    </source>
</evidence>
<keyword evidence="2" id="KW-0328">Glycosyltransferase</keyword>
<gene>
    <name evidence="6" type="ORF">CJ199_08370</name>
</gene>
<proteinExistence type="predicted"/>
<dbReference type="PANTHER" id="PTHR45947">
    <property type="entry name" value="SULFOQUINOVOSYL TRANSFERASE SQD2"/>
    <property type="match status" value="1"/>
</dbReference>
<dbReference type="Gene3D" id="3.40.50.2000">
    <property type="entry name" value="Glycogen Phosphorylase B"/>
    <property type="match status" value="2"/>
</dbReference>
<dbReference type="SUPFAM" id="SSF53756">
    <property type="entry name" value="UDP-Glycosyltransferase/glycogen phosphorylase"/>
    <property type="match status" value="1"/>
</dbReference>
<evidence type="ECO:0000259" key="4">
    <source>
        <dbReference type="Pfam" id="PF00534"/>
    </source>
</evidence>
<dbReference type="RefSeq" id="WP_102239036.1">
    <property type="nucleotide sequence ID" value="NZ_PNHK01000003.1"/>
</dbReference>
<evidence type="ECO:0000259" key="5">
    <source>
        <dbReference type="Pfam" id="PF13579"/>
    </source>
</evidence>
<dbReference type="AlphaFoldDB" id="A0A2N6VLT2"/>